<organism evidence="5 6">
    <name type="scientific">Longibaculum muris</name>
    <dbReference type="NCBI Taxonomy" id="1796628"/>
    <lineage>
        <taxon>Bacteria</taxon>
        <taxon>Bacillati</taxon>
        <taxon>Bacillota</taxon>
        <taxon>Erysipelotrichia</taxon>
        <taxon>Erysipelotrichales</taxon>
        <taxon>Coprobacillaceae</taxon>
        <taxon>Longibaculum</taxon>
    </lineage>
</organism>
<dbReference type="GO" id="GO:0008324">
    <property type="term" value="F:monoatomic cation transmembrane transporter activity"/>
    <property type="evidence" value="ECO:0007669"/>
    <property type="project" value="InterPro"/>
</dbReference>
<dbReference type="GeneID" id="98915064"/>
<reference evidence="5 6" key="1">
    <citation type="submission" date="2019-03" db="EMBL/GenBank/DDBJ databases">
        <title>Genomic Encyclopedia of Type Strains, Phase IV (KMG-IV): sequencing the most valuable type-strain genomes for metagenomic binning, comparative biology and taxonomic classification.</title>
        <authorList>
            <person name="Goeker M."/>
        </authorList>
    </citation>
    <scope>NUCLEOTIDE SEQUENCE [LARGE SCALE GENOMIC DNA]</scope>
    <source>
        <strain evidence="5 6">DSM 29487</strain>
    </source>
</reference>
<dbReference type="RefSeq" id="WP_066446973.1">
    <property type="nucleotide sequence ID" value="NZ_JANKBF010000004.1"/>
</dbReference>
<evidence type="ECO:0000313" key="6">
    <source>
        <dbReference type="Proteomes" id="UP000295515"/>
    </source>
</evidence>
<keyword evidence="2" id="KW-0406">Ion transport</keyword>
<dbReference type="PANTHER" id="PTHR43833">
    <property type="entry name" value="POTASSIUM CHANNEL PROTEIN 2-RELATED-RELATED"/>
    <property type="match status" value="1"/>
</dbReference>
<evidence type="ECO:0000259" key="4">
    <source>
        <dbReference type="PROSITE" id="PS51202"/>
    </source>
</evidence>
<name>A0A4R3Z5R5_9FIRM</name>
<dbReference type="SUPFAM" id="SSF51735">
    <property type="entry name" value="NAD(P)-binding Rossmann-fold domains"/>
    <property type="match status" value="1"/>
</dbReference>
<dbReference type="SUPFAM" id="SSF116726">
    <property type="entry name" value="TrkA C-terminal domain-like"/>
    <property type="match status" value="1"/>
</dbReference>
<dbReference type="Proteomes" id="UP000295515">
    <property type="component" value="Unassembled WGS sequence"/>
</dbReference>
<dbReference type="EMBL" id="SMCQ01000006">
    <property type="protein sequence ID" value="TCW00765.1"/>
    <property type="molecule type" value="Genomic_DNA"/>
</dbReference>
<gene>
    <name evidence="5" type="ORF">EDD60_106106</name>
</gene>
<dbReference type="PANTHER" id="PTHR43833:SF5">
    <property type="entry name" value="TRK SYSTEM POTASSIUM UPTAKE PROTEIN TRKA"/>
    <property type="match status" value="1"/>
</dbReference>
<dbReference type="Gene3D" id="3.30.70.1450">
    <property type="entry name" value="Regulator of K+ conductance, C-terminal domain"/>
    <property type="match status" value="1"/>
</dbReference>
<dbReference type="InterPro" id="IPR003148">
    <property type="entry name" value="RCK_N"/>
</dbReference>
<comment type="caution">
    <text evidence="5">The sequence shown here is derived from an EMBL/GenBank/DDBJ whole genome shotgun (WGS) entry which is preliminary data.</text>
</comment>
<dbReference type="PROSITE" id="PS51201">
    <property type="entry name" value="RCK_N"/>
    <property type="match status" value="1"/>
</dbReference>
<dbReference type="InterPro" id="IPR036721">
    <property type="entry name" value="RCK_C_sf"/>
</dbReference>
<dbReference type="PROSITE" id="PS51202">
    <property type="entry name" value="RCK_C"/>
    <property type="match status" value="1"/>
</dbReference>
<evidence type="ECO:0000256" key="1">
    <source>
        <dbReference type="ARBA" id="ARBA00022448"/>
    </source>
</evidence>
<evidence type="ECO:0000313" key="5">
    <source>
        <dbReference type="EMBL" id="TCW00765.1"/>
    </source>
</evidence>
<keyword evidence="1" id="KW-0813">Transport</keyword>
<feature type="domain" description="RCK N-terminal" evidence="3">
    <location>
        <begin position="2"/>
        <end position="119"/>
    </location>
</feature>
<dbReference type="AlphaFoldDB" id="A0A4R3Z5R5"/>
<keyword evidence="6" id="KW-1185">Reference proteome</keyword>
<proteinExistence type="predicted"/>
<feature type="domain" description="RCK C-terminal" evidence="4">
    <location>
        <begin position="139"/>
        <end position="221"/>
    </location>
</feature>
<dbReference type="InterPro" id="IPR050721">
    <property type="entry name" value="Trk_Ktr_HKT_K-transport"/>
</dbReference>
<protein>
    <submittedName>
        <fullName evidence="5">Trk system potassium uptake protein TrkA</fullName>
    </submittedName>
</protein>
<dbReference type="Gene3D" id="3.40.50.720">
    <property type="entry name" value="NAD(P)-binding Rossmann-like Domain"/>
    <property type="match status" value="1"/>
</dbReference>
<dbReference type="Pfam" id="PF02080">
    <property type="entry name" value="TrkA_C"/>
    <property type="match status" value="1"/>
</dbReference>
<accession>A0A4R3Z5R5</accession>
<dbReference type="Pfam" id="PF02254">
    <property type="entry name" value="TrkA_N"/>
    <property type="match status" value="1"/>
</dbReference>
<dbReference type="InterPro" id="IPR036291">
    <property type="entry name" value="NAD(P)-bd_dom_sf"/>
</dbReference>
<dbReference type="GO" id="GO:0006813">
    <property type="term" value="P:potassium ion transport"/>
    <property type="evidence" value="ECO:0007669"/>
    <property type="project" value="InterPro"/>
</dbReference>
<evidence type="ECO:0000259" key="3">
    <source>
        <dbReference type="PROSITE" id="PS51201"/>
    </source>
</evidence>
<sequence length="221" mass="24581">MKKNVLLVGGLHKAMSLAQSLLNKGYAVTVINDNYNDCMTLASIEDLEVIFGDGTKPFVLEEADGENMDIAIALTNKDDDNLVICELCKKKFHVKKTVALVRDPQKTRFFYQMGIDSVVCAINAITGIIEQQAFIDEMTNIISVEDGRVNILELKIGHHMPSVNKKLWEIDLPSEAIIGYILRNDQGIVPRGDTRILAGDTLIVICDQYVQQTVTKELTGR</sequence>
<evidence type="ECO:0000256" key="2">
    <source>
        <dbReference type="ARBA" id="ARBA00023065"/>
    </source>
</evidence>
<dbReference type="InterPro" id="IPR006037">
    <property type="entry name" value="RCK_C"/>
</dbReference>